<evidence type="ECO:0000313" key="2">
    <source>
        <dbReference type="Proteomes" id="UP000253729"/>
    </source>
</evidence>
<keyword evidence="2" id="KW-1185">Reference proteome</keyword>
<accession>A0A3F3QGQ8</accession>
<dbReference type="Proteomes" id="UP000253729">
    <property type="component" value="Unassembled WGS sequence"/>
</dbReference>
<gene>
    <name evidence="1" type="ORF">BDQ94DRAFT_156325</name>
</gene>
<dbReference type="STRING" id="1341132.A0A3F3QGQ8"/>
<evidence type="ECO:0000313" key="1">
    <source>
        <dbReference type="EMBL" id="RDH38295.1"/>
    </source>
</evidence>
<dbReference type="RefSeq" id="XP_026631317.1">
    <property type="nucleotide sequence ID" value="XM_026768611.1"/>
</dbReference>
<protein>
    <submittedName>
        <fullName evidence="1">Uncharacterized protein</fullName>
    </submittedName>
</protein>
<organism evidence="1 2">
    <name type="scientific">Aspergillus welwitschiae</name>
    <dbReference type="NCBI Taxonomy" id="1341132"/>
    <lineage>
        <taxon>Eukaryota</taxon>
        <taxon>Fungi</taxon>
        <taxon>Dikarya</taxon>
        <taxon>Ascomycota</taxon>
        <taxon>Pezizomycotina</taxon>
        <taxon>Eurotiomycetes</taxon>
        <taxon>Eurotiomycetidae</taxon>
        <taxon>Eurotiales</taxon>
        <taxon>Aspergillaceae</taxon>
        <taxon>Aspergillus</taxon>
        <taxon>Aspergillus subgen. Circumdati</taxon>
    </lineage>
</organism>
<sequence>MYGPIHLEAWAGPNCQGETAYTHFTDSYYGRNLSNALVSRSFKLSRALHGKEQLDISVTRNFDTWYADKDQLSRNDSSCQIFVQTYYAVNGSTACHNTPKFTCHRLWTNTGLPWSYSTE</sequence>
<dbReference type="GeneID" id="38136967"/>
<dbReference type="AlphaFoldDB" id="A0A3F3QGQ8"/>
<reference evidence="1 2" key="1">
    <citation type="submission" date="2018-07" db="EMBL/GenBank/DDBJ databases">
        <title>The genomes of Aspergillus section Nigri reveals drivers in fungal speciation.</title>
        <authorList>
            <consortium name="DOE Joint Genome Institute"/>
            <person name="Vesth T.C."/>
            <person name="Nybo J."/>
            <person name="Theobald S."/>
            <person name="Brandl J."/>
            <person name="Frisvad J.C."/>
            <person name="Nielsen K.F."/>
            <person name="Lyhne E.K."/>
            <person name="Kogle M.E."/>
            <person name="Kuo A."/>
            <person name="Riley R."/>
            <person name="Clum A."/>
            <person name="Nolan M."/>
            <person name="Lipzen A."/>
            <person name="Salamov A."/>
            <person name="Henrissat B."/>
            <person name="Wiebenga A."/>
            <person name="De vries R.P."/>
            <person name="Grigoriev I.V."/>
            <person name="Mortensen U.H."/>
            <person name="Andersen M.R."/>
            <person name="Baker S.E."/>
        </authorList>
    </citation>
    <scope>NUCLEOTIDE SEQUENCE [LARGE SCALE GENOMIC DNA]</scope>
    <source>
        <strain evidence="1 2">CBS 139.54b</strain>
    </source>
</reference>
<name>A0A3F3QGQ8_9EURO</name>
<proteinExistence type="predicted"/>
<dbReference type="EMBL" id="KZ852033">
    <property type="protein sequence ID" value="RDH38295.1"/>
    <property type="molecule type" value="Genomic_DNA"/>
</dbReference>